<dbReference type="Proteomes" id="UP001283341">
    <property type="component" value="Unassembled WGS sequence"/>
</dbReference>
<reference evidence="1" key="1">
    <citation type="journal article" date="2023" name="Mol. Phylogenet. Evol.">
        <title>Genome-scale phylogeny and comparative genomics of the fungal order Sordariales.</title>
        <authorList>
            <person name="Hensen N."/>
            <person name="Bonometti L."/>
            <person name="Westerberg I."/>
            <person name="Brannstrom I.O."/>
            <person name="Guillou S."/>
            <person name="Cros-Aarteil S."/>
            <person name="Calhoun S."/>
            <person name="Haridas S."/>
            <person name="Kuo A."/>
            <person name="Mondo S."/>
            <person name="Pangilinan J."/>
            <person name="Riley R."/>
            <person name="LaButti K."/>
            <person name="Andreopoulos B."/>
            <person name="Lipzen A."/>
            <person name="Chen C."/>
            <person name="Yan M."/>
            <person name="Daum C."/>
            <person name="Ng V."/>
            <person name="Clum A."/>
            <person name="Steindorff A."/>
            <person name="Ohm R.A."/>
            <person name="Martin F."/>
            <person name="Silar P."/>
            <person name="Natvig D.O."/>
            <person name="Lalanne C."/>
            <person name="Gautier V."/>
            <person name="Ament-Velasquez S.L."/>
            <person name="Kruys A."/>
            <person name="Hutchinson M.I."/>
            <person name="Powell A.J."/>
            <person name="Barry K."/>
            <person name="Miller A.N."/>
            <person name="Grigoriev I.V."/>
            <person name="Debuchy R."/>
            <person name="Gladieux P."/>
            <person name="Hiltunen Thoren M."/>
            <person name="Johannesson H."/>
        </authorList>
    </citation>
    <scope>NUCLEOTIDE SEQUENCE</scope>
    <source>
        <strain evidence="1">CBS 118394</strain>
    </source>
</reference>
<evidence type="ECO:0000313" key="2">
    <source>
        <dbReference type="Proteomes" id="UP001283341"/>
    </source>
</evidence>
<accession>A0AAE0IC29</accession>
<name>A0AAE0IC29_9PEZI</name>
<reference evidence="1" key="2">
    <citation type="submission" date="2023-06" db="EMBL/GenBank/DDBJ databases">
        <authorList>
            <consortium name="Lawrence Berkeley National Laboratory"/>
            <person name="Haridas S."/>
            <person name="Hensen N."/>
            <person name="Bonometti L."/>
            <person name="Westerberg I."/>
            <person name="Brannstrom I.O."/>
            <person name="Guillou S."/>
            <person name="Cros-Aarteil S."/>
            <person name="Calhoun S."/>
            <person name="Kuo A."/>
            <person name="Mondo S."/>
            <person name="Pangilinan J."/>
            <person name="Riley R."/>
            <person name="Labutti K."/>
            <person name="Andreopoulos B."/>
            <person name="Lipzen A."/>
            <person name="Chen C."/>
            <person name="Yanf M."/>
            <person name="Daum C."/>
            <person name="Ng V."/>
            <person name="Clum A."/>
            <person name="Steindorff A."/>
            <person name="Ohm R."/>
            <person name="Martin F."/>
            <person name="Silar P."/>
            <person name="Natvig D."/>
            <person name="Lalanne C."/>
            <person name="Gautier V."/>
            <person name="Ament-Velasquez S.L."/>
            <person name="Kruys A."/>
            <person name="Hutchinson M.I."/>
            <person name="Powell A.J."/>
            <person name="Barry K."/>
            <person name="Miller A.N."/>
            <person name="Grigoriev I.V."/>
            <person name="Debuchy R."/>
            <person name="Gladieux P."/>
            <person name="Thoren M.H."/>
            <person name="Johannesson H."/>
        </authorList>
    </citation>
    <scope>NUCLEOTIDE SEQUENCE</scope>
    <source>
        <strain evidence="1">CBS 118394</strain>
    </source>
</reference>
<gene>
    <name evidence="1" type="ORF">B0H66DRAFT_531581</name>
</gene>
<dbReference type="EMBL" id="JAUEDM010000003">
    <property type="protein sequence ID" value="KAK3322238.1"/>
    <property type="molecule type" value="Genomic_DNA"/>
</dbReference>
<keyword evidence="2" id="KW-1185">Reference proteome</keyword>
<evidence type="ECO:0000313" key="1">
    <source>
        <dbReference type="EMBL" id="KAK3322238.1"/>
    </source>
</evidence>
<organism evidence="1 2">
    <name type="scientific">Apodospora peruviana</name>
    <dbReference type="NCBI Taxonomy" id="516989"/>
    <lineage>
        <taxon>Eukaryota</taxon>
        <taxon>Fungi</taxon>
        <taxon>Dikarya</taxon>
        <taxon>Ascomycota</taxon>
        <taxon>Pezizomycotina</taxon>
        <taxon>Sordariomycetes</taxon>
        <taxon>Sordariomycetidae</taxon>
        <taxon>Sordariales</taxon>
        <taxon>Lasiosphaeriaceae</taxon>
        <taxon>Apodospora</taxon>
    </lineage>
</organism>
<comment type="caution">
    <text evidence="1">The sequence shown here is derived from an EMBL/GenBank/DDBJ whole genome shotgun (WGS) entry which is preliminary data.</text>
</comment>
<proteinExistence type="predicted"/>
<protein>
    <submittedName>
        <fullName evidence="1">Uncharacterized protein</fullName>
    </submittedName>
</protein>
<sequence>MSQCLRLLPLHIAWLSMPVITIFMIRYTDTSSDLAALKGHSKCAMLGSVSHSQWSGEGVVRPQCTPTYCFAGTEYASCLILSYLQTLCKVGSQRFIGEVVRITMHQGCPTRRPRVVPPVCPSEMTKRKRGLTRRHRLVLVVLHREIDIMNAQMASSDLVLSPSAAMMKVSDRVCKKDSNI</sequence>
<dbReference type="AlphaFoldDB" id="A0AAE0IC29"/>